<keyword evidence="2" id="KW-1185">Reference proteome</keyword>
<organism evidence="1 2">
    <name type="scientific">Cichorium intybus</name>
    <name type="common">Chicory</name>
    <dbReference type="NCBI Taxonomy" id="13427"/>
    <lineage>
        <taxon>Eukaryota</taxon>
        <taxon>Viridiplantae</taxon>
        <taxon>Streptophyta</taxon>
        <taxon>Embryophyta</taxon>
        <taxon>Tracheophyta</taxon>
        <taxon>Spermatophyta</taxon>
        <taxon>Magnoliopsida</taxon>
        <taxon>eudicotyledons</taxon>
        <taxon>Gunneridae</taxon>
        <taxon>Pentapetalae</taxon>
        <taxon>asterids</taxon>
        <taxon>campanulids</taxon>
        <taxon>Asterales</taxon>
        <taxon>Asteraceae</taxon>
        <taxon>Cichorioideae</taxon>
        <taxon>Cichorieae</taxon>
        <taxon>Cichoriinae</taxon>
        <taxon>Cichorium</taxon>
    </lineage>
</organism>
<sequence length="107" mass="11702">MGYSKKHQADGESLKGKKWMIAGIALRAPLKSISTKVSNNEDDENSNSGSTTPTSNQSTIQEALSCPPPPRKRRPVSKCHNKGNMEFFTSPDIDSFFSVFPNTGRAN</sequence>
<reference evidence="2" key="1">
    <citation type="journal article" date="2022" name="Mol. Ecol. Resour.">
        <title>The genomes of chicory, endive, great burdock and yacon provide insights into Asteraceae palaeo-polyploidization history and plant inulin production.</title>
        <authorList>
            <person name="Fan W."/>
            <person name="Wang S."/>
            <person name="Wang H."/>
            <person name="Wang A."/>
            <person name="Jiang F."/>
            <person name="Liu H."/>
            <person name="Zhao H."/>
            <person name="Xu D."/>
            <person name="Zhang Y."/>
        </authorList>
    </citation>
    <scope>NUCLEOTIDE SEQUENCE [LARGE SCALE GENOMIC DNA]</scope>
    <source>
        <strain evidence="2">cv. Punajuju</strain>
    </source>
</reference>
<evidence type="ECO:0000313" key="2">
    <source>
        <dbReference type="Proteomes" id="UP001055811"/>
    </source>
</evidence>
<reference evidence="1 2" key="2">
    <citation type="journal article" date="2022" name="Mol. Ecol. Resour.">
        <title>The genomes of chicory, endive, great burdock and yacon provide insights into Asteraceae paleo-polyploidization history and plant inulin production.</title>
        <authorList>
            <person name="Fan W."/>
            <person name="Wang S."/>
            <person name="Wang H."/>
            <person name="Wang A."/>
            <person name="Jiang F."/>
            <person name="Liu H."/>
            <person name="Zhao H."/>
            <person name="Xu D."/>
            <person name="Zhang Y."/>
        </authorList>
    </citation>
    <scope>NUCLEOTIDE SEQUENCE [LARGE SCALE GENOMIC DNA]</scope>
    <source>
        <strain evidence="2">cv. Punajuju</strain>
        <tissue evidence="1">Leaves</tissue>
    </source>
</reference>
<dbReference type="EMBL" id="CM042011">
    <property type="protein sequence ID" value="KAI3768787.1"/>
    <property type="molecule type" value="Genomic_DNA"/>
</dbReference>
<dbReference type="Proteomes" id="UP001055811">
    <property type="component" value="Linkage Group LG03"/>
</dbReference>
<name>A0ACB9FCK4_CICIN</name>
<protein>
    <submittedName>
        <fullName evidence="1">Uncharacterized protein</fullName>
    </submittedName>
</protein>
<accession>A0ACB9FCK4</accession>
<evidence type="ECO:0000313" key="1">
    <source>
        <dbReference type="EMBL" id="KAI3768787.1"/>
    </source>
</evidence>
<comment type="caution">
    <text evidence="1">The sequence shown here is derived from an EMBL/GenBank/DDBJ whole genome shotgun (WGS) entry which is preliminary data.</text>
</comment>
<gene>
    <name evidence="1" type="ORF">L2E82_19621</name>
</gene>
<proteinExistence type="predicted"/>